<keyword evidence="3" id="KW-1185">Reference proteome</keyword>
<feature type="transmembrane region" description="Helical" evidence="1">
    <location>
        <begin position="230"/>
        <end position="252"/>
    </location>
</feature>
<feature type="transmembrane region" description="Helical" evidence="1">
    <location>
        <begin position="161"/>
        <end position="185"/>
    </location>
</feature>
<feature type="transmembrane region" description="Helical" evidence="1">
    <location>
        <begin position="26"/>
        <end position="49"/>
    </location>
</feature>
<gene>
    <name evidence="2" type="ORF">BTO28_02055</name>
</gene>
<dbReference type="OrthoDB" id="2827528at2"/>
<accession>A0A1V2ABQ6</accession>
<protein>
    <recommendedName>
        <fullName evidence="4">DUF998 domain-containing protein</fullName>
    </recommendedName>
</protein>
<keyword evidence="1" id="KW-0812">Transmembrane</keyword>
<name>A0A1V2ABQ6_9BACI</name>
<feature type="transmembrane region" description="Helical" evidence="1">
    <location>
        <begin position="127"/>
        <end position="149"/>
    </location>
</feature>
<evidence type="ECO:0000313" key="2">
    <source>
        <dbReference type="EMBL" id="OMP68426.1"/>
    </source>
</evidence>
<evidence type="ECO:0000313" key="3">
    <source>
        <dbReference type="Proteomes" id="UP000188613"/>
    </source>
</evidence>
<feature type="transmembrane region" description="Helical" evidence="1">
    <location>
        <begin position="264"/>
        <end position="285"/>
    </location>
</feature>
<comment type="caution">
    <text evidence="2">The sequence shown here is derived from an EMBL/GenBank/DDBJ whole genome shotgun (WGS) entry which is preliminary data.</text>
</comment>
<proteinExistence type="predicted"/>
<feature type="transmembrane region" description="Helical" evidence="1">
    <location>
        <begin position="61"/>
        <end position="82"/>
    </location>
</feature>
<dbReference type="EMBL" id="MSFI01000002">
    <property type="protein sequence ID" value="OMP68426.1"/>
    <property type="molecule type" value="Genomic_DNA"/>
</dbReference>
<keyword evidence="1" id="KW-1133">Transmembrane helix</keyword>
<keyword evidence="1" id="KW-0472">Membrane</keyword>
<organism evidence="2 3">
    <name type="scientific">Domibacillus epiphyticus</name>
    <dbReference type="NCBI Taxonomy" id="1714355"/>
    <lineage>
        <taxon>Bacteria</taxon>
        <taxon>Bacillati</taxon>
        <taxon>Bacillota</taxon>
        <taxon>Bacilli</taxon>
        <taxon>Bacillales</taxon>
        <taxon>Bacillaceae</taxon>
        <taxon>Domibacillus</taxon>
    </lineage>
</organism>
<reference evidence="2 3" key="1">
    <citation type="submission" date="2016-12" db="EMBL/GenBank/DDBJ databases">
        <title>Domibacillus sp. SAB 38T whole genome sequencing.</title>
        <authorList>
            <person name="Verma A."/>
            <person name="Ojha A.K."/>
            <person name="Krishnamurthi S."/>
        </authorList>
    </citation>
    <scope>NUCLEOTIDE SEQUENCE [LARGE SCALE GENOMIC DNA]</scope>
    <source>
        <strain evidence="2 3">SAB 38</strain>
    </source>
</reference>
<dbReference type="RefSeq" id="WP_076763590.1">
    <property type="nucleotide sequence ID" value="NZ_MSFI01000002.1"/>
</dbReference>
<evidence type="ECO:0000256" key="1">
    <source>
        <dbReference type="SAM" id="Phobius"/>
    </source>
</evidence>
<dbReference type="AlphaFoldDB" id="A0A1V2ABQ6"/>
<evidence type="ECO:0008006" key="4">
    <source>
        <dbReference type="Google" id="ProtNLM"/>
    </source>
</evidence>
<dbReference type="Proteomes" id="UP000188613">
    <property type="component" value="Unassembled WGS sequence"/>
</dbReference>
<sequence length="289" mass="32002">MTIPIYSGQDGVKEGTKKLFEEEKSLVFTGLIGLFLAAIIAVFISFNGAAVSPEGNLKHAFSFNAAVGIYILSIAAILPFSTLNNRRRKRFRKLLIGSSFYSYTIETVQHFRGFNPRFSTKGSAADIIAGISFGVVSIILVTLSLWLTIHFFKKIHTERPLLLMGIRYALLSVMIAMAAGIWMSTLQSRYTGDSGNVMTLHGLGFHALQTLLLTGWLLEKAKVNEKTARLLLHAGSISWILSILLIGIQTALGKTVFELSLLPSFIIFLLFIWFVIAALSGWFYLKNKC</sequence>